<comment type="subcellular location">
    <subcellularLocation>
        <location evidence="1">Cell envelope</location>
    </subcellularLocation>
</comment>
<evidence type="ECO:0000259" key="6">
    <source>
        <dbReference type="PROSITE" id="PS50983"/>
    </source>
</evidence>
<dbReference type="InterPro" id="IPR002491">
    <property type="entry name" value="ABC_transptr_periplasmic_BD"/>
</dbReference>
<reference evidence="7" key="1">
    <citation type="submission" date="2022-01" db="EMBL/GenBank/DDBJ databases">
        <authorList>
            <person name="Criscuolo A."/>
        </authorList>
    </citation>
    <scope>NUCLEOTIDE SEQUENCE</scope>
    <source>
        <strain evidence="7">CIP111893</strain>
    </source>
</reference>
<dbReference type="PANTHER" id="PTHR30532:SF21">
    <property type="entry name" value="SIDEROPHORE-BINDING LIPOPROTEIN YFIY-RELATED"/>
    <property type="match status" value="1"/>
</dbReference>
<sequence length="328" mass="36090">MSHVLNKKFAWTVSTILLAFTIIVSGCGNAESDNKKNDTAATGGSEQARSIAHAMGSTEITGTPARVVVLTNEGTEALLALGVKPVGAVKSWTGNPWYEHISAKMEGVEVVGDESQPNLELIASLKPDLIIGNKLRQEKVYEQLKGIAPTVFSETLRGEWQANFLLYADALGKKAEGEKVIADYDSRTADFKQKAGDKLNQKVSVVRFMAGKTRIYLEDTFTGVAFSKLGITRPDNQKYTDTFVEEITKERLPEVDADMLFYFTYETGDGKGTEMEETMLKDPLWQSLSVVKNNKAIRVNDAVWNTAGGVLAANLMLDEIYAIYEIQQ</sequence>
<feature type="domain" description="Fe/B12 periplasmic-binding" evidence="6">
    <location>
        <begin position="66"/>
        <end position="328"/>
    </location>
</feature>
<dbReference type="PROSITE" id="PS50983">
    <property type="entry name" value="FE_B12_PBP"/>
    <property type="match status" value="1"/>
</dbReference>
<comment type="similarity">
    <text evidence="2">Belongs to the bacterial solute-binding protein 8 family.</text>
</comment>
<evidence type="ECO:0000256" key="3">
    <source>
        <dbReference type="ARBA" id="ARBA00022448"/>
    </source>
</evidence>
<dbReference type="PANTHER" id="PTHR30532">
    <property type="entry name" value="IRON III DICITRATE-BINDING PERIPLASMIC PROTEIN"/>
    <property type="match status" value="1"/>
</dbReference>
<feature type="chain" id="PRO_5046100910" evidence="5">
    <location>
        <begin position="31"/>
        <end position="328"/>
    </location>
</feature>
<dbReference type="InterPro" id="IPR051313">
    <property type="entry name" value="Bact_iron-sidero_bind"/>
</dbReference>
<comment type="caution">
    <text evidence="7">The sequence shown here is derived from an EMBL/GenBank/DDBJ whole genome shotgun (WGS) entry which is preliminary data.</text>
</comment>
<evidence type="ECO:0000313" key="8">
    <source>
        <dbReference type="Proteomes" id="UP000838686"/>
    </source>
</evidence>
<evidence type="ECO:0000256" key="5">
    <source>
        <dbReference type="SAM" id="SignalP"/>
    </source>
</evidence>
<feature type="signal peptide" evidence="5">
    <location>
        <begin position="1"/>
        <end position="30"/>
    </location>
</feature>
<name>A0ABM9BLE6_9BACL</name>
<dbReference type="Proteomes" id="UP000838686">
    <property type="component" value="Unassembled WGS sequence"/>
</dbReference>
<evidence type="ECO:0000256" key="4">
    <source>
        <dbReference type="ARBA" id="ARBA00022729"/>
    </source>
</evidence>
<dbReference type="SUPFAM" id="SSF53807">
    <property type="entry name" value="Helical backbone' metal receptor"/>
    <property type="match status" value="1"/>
</dbReference>
<proteinExistence type="inferred from homology"/>
<dbReference type="RefSeq" id="WP_236338313.1">
    <property type="nucleotide sequence ID" value="NZ_CAKMMF010000001.1"/>
</dbReference>
<organism evidence="7 8">
    <name type="scientific">Paenibacillus plantiphilus</name>
    <dbReference type="NCBI Taxonomy" id="2905650"/>
    <lineage>
        <taxon>Bacteria</taxon>
        <taxon>Bacillati</taxon>
        <taxon>Bacillota</taxon>
        <taxon>Bacilli</taxon>
        <taxon>Bacillales</taxon>
        <taxon>Paenibacillaceae</taxon>
        <taxon>Paenibacillus</taxon>
    </lineage>
</organism>
<keyword evidence="8" id="KW-1185">Reference proteome</keyword>
<keyword evidence="7" id="KW-0449">Lipoprotein</keyword>
<evidence type="ECO:0000256" key="1">
    <source>
        <dbReference type="ARBA" id="ARBA00004196"/>
    </source>
</evidence>
<protein>
    <submittedName>
        <fullName evidence="7">Siderophore-binding lipoprotein YfiY</fullName>
    </submittedName>
</protein>
<dbReference type="Pfam" id="PF01497">
    <property type="entry name" value="Peripla_BP_2"/>
    <property type="match status" value="1"/>
</dbReference>
<keyword evidence="4 5" id="KW-0732">Signal</keyword>
<gene>
    <name evidence="7" type="primary">yfiY_2</name>
    <name evidence="7" type="ORF">PAECIP111893_00141</name>
</gene>
<accession>A0ABM9BLE6</accession>
<dbReference type="EMBL" id="CAKMMF010000001">
    <property type="protein sequence ID" value="CAH1190058.1"/>
    <property type="molecule type" value="Genomic_DNA"/>
</dbReference>
<evidence type="ECO:0000313" key="7">
    <source>
        <dbReference type="EMBL" id="CAH1190058.1"/>
    </source>
</evidence>
<dbReference type="CDD" id="cd01146">
    <property type="entry name" value="FhuD"/>
    <property type="match status" value="1"/>
</dbReference>
<evidence type="ECO:0000256" key="2">
    <source>
        <dbReference type="ARBA" id="ARBA00008814"/>
    </source>
</evidence>
<dbReference type="Gene3D" id="3.40.50.1980">
    <property type="entry name" value="Nitrogenase molybdenum iron protein domain"/>
    <property type="match status" value="2"/>
</dbReference>
<dbReference type="PROSITE" id="PS51257">
    <property type="entry name" value="PROKAR_LIPOPROTEIN"/>
    <property type="match status" value="1"/>
</dbReference>
<keyword evidence="3" id="KW-0813">Transport</keyword>